<evidence type="ECO:0000256" key="2">
    <source>
        <dbReference type="SAM" id="MobiDB-lite"/>
    </source>
</evidence>
<sequence>MQAMDPTQDPYYRFLAAPFEPATGRQLFKKPGQPTALEAKGPGANVVDLEAGPQVYMNSKASSFNLSSDSSLSVNNASTLNPRALTPISSDAARSIEPTLGSQAFTPSHPQPSTPSCQNVITAYERALAAKDDLIELLRTQNLDSHDKWAELVRKCEGLKAKCHALTQERLEEKGVYPAMRTRCESYKKQCKELEEKCESLDLARQKATEELATYHGRISKTEAKCEALQETCERSQQELNDVQKRRATLEQCYEIALKDMRDLQKKCNDLEDRCVTLEAKCEQKEAVIVEQKASIDNIPATERSAQSSHARHAPDPEVFSGDRDVFERWLSQLQSKVETDWMTDEVAVYYAVSRTAGPAFEILMQYSSRFTEEPLRFEDVENILQTVYACKAARKGIMRTHYRLGLLQRDDERFYDFYRRWLVNVETLEHSELEKVVGLKARLNQRLQEGVNRFPNDCRTLQGLVKLCRELDAHLC</sequence>
<name>A0AA38X0S2_9EURO</name>
<dbReference type="Gene3D" id="1.10.287.1490">
    <property type="match status" value="1"/>
</dbReference>
<dbReference type="AlphaFoldDB" id="A0AA38X0S2"/>
<keyword evidence="1" id="KW-0175">Coiled coil</keyword>
<comment type="caution">
    <text evidence="3">The sequence shown here is derived from an EMBL/GenBank/DDBJ whole genome shotgun (WGS) entry which is preliminary data.</text>
</comment>
<organism evidence="3 4">
    <name type="scientific">Cladophialophora chaetospira</name>
    <dbReference type="NCBI Taxonomy" id="386627"/>
    <lineage>
        <taxon>Eukaryota</taxon>
        <taxon>Fungi</taxon>
        <taxon>Dikarya</taxon>
        <taxon>Ascomycota</taxon>
        <taxon>Pezizomycotina</taxon>
        <taxon>Eurotiomycetes</taxon>
        <taxon>Chaetothyriomycetidae</taxon>
        <taxon>Chaetothyriales</taxon>
        <taxon>Herpotrichiellaceae</taxon>
        <taxon>Cladophialophora</taxon>
    </lineage>
</organism>
<feature type="coiled-coil region" evidence="1">
    <location>
        <begin position="177"/>
        <end position="288"/>
    </location>
</feature>
<evidence type="ECO:0000313" key="3">
    <source>
        <dbReference type="EMBL" id="KAJ9604645.1"/>
    </source>
</evidence>
<evidence type="ECO:0000256" key="1">
    <source>
        <dbReference type="SAM" id="Coils"/>
    </source>
</evidence>
<keyword evidence="4" id="KW-1185">Reference proteome</keyword>
<dbReference type="EMBL" id="JAPDRK010000018">
    <property type="protein sequence ID" value="KAJ9604645.1"/>
    <property type="molecule type" value="Genomic_DNA"/>
</dbReference>
<protein>
    <submittedName>
        <fullName evidence="3">Uncharacterized protein</fullName>
    </submittedName>
</protein>
<proteinExistence type="predicted"/>
<feature type="region of interest" description="Disordered" evidence="2">
    <location>
        <begin position="299"/>
        <end position="318"/>
    </location>
</feature>
<evidence type="ECO:0000313" key="4">
    <source>
        <dbReference type="Proteomes" id="UP001172673"/>
    </source>
</evidence>
<gene>
    <name evidence="3" type="ORF">H2200_010759</name>
</gene>
<dbReference type="Proteomes" id="UP001172673">
    <property type="component" value="Unassembled WGS sequence"/>
</dbReference>
<dbReference type="SUPFAM" id="SSF57997">
    <property type="entry name" value="Tropomyosin"/>
    <property type="match status" value="1"/>
</dbReference>
<accession>A0AA38X0S2</accession>
<reference evidence="3" key="1">
    <citation type="submission" date="2022-10" db="EMBL/GenBank/DDBJ databases">
        <title>Culturing micro-colonial fungi from biological soil crusts in the Mojave desert and describing Neophaeococcomyces mojavensis, and introducing the new genera and species Taxawa tesnikishii.</title>
        <authorList>
            <person name="Kurbessoian T."/>
            <person name="Stajich J.E."/>
        </authorList>
    </citation>
    <scope>NUCLEOTIDE SEQUENCE</scope>
    <source>
        <strain evidence="3">TK_41</strain>
    </source>
</reference>